<keyword evidence="1" id="KW-0732">Signal</keyword>
<accession>A0A9J6BBW4</accession>
<protein>
    <submittedName>
        <fullName evidence="2">Uncharacterized protein</fullName>
    </submittedName>
</protein>
<sequence length="103" mass="11532">MKVFIAITFLTLVCIAATADAPDKKERISVLLNRINSWTGSVDDLKDEIKKHIANEPGTYTLAQVNQFLDQVCAGWTLKSWKCEDYRAYVIAQKQAAGKIKAE</sequence>
<dbReference type="AlphaFoldDB" id="A0A9J6BBW4"/>
<keyword evidence="3" id="KW-1185">Reference proteome</keyword>
<evidence type="ECO:0000256" key="1">
    <source>
        <dbReference type="SAM" id="SignalP"/>
    </source>
</evidence>
<evidence type="ECO:0000313" key="2">
    <source>
        <dbReference type="EMBL" id="KAG5667078.1"/>
    </source>
</evidence>
<name>A0A9J6BBW4_POLVA</name>
<dbReference type="Proteomes" id="UP001107558">
    <property type="component" value="Chromosome 4"/>
</dbReference>
<proteinExistence type="predicted"/>
<feature type="chain" id="PRO_5039920483" evidence="1">
    <location>
        <begin position="20"/>
        <end position="103"/>
    </location>
</feature>
<feature type="signal peptide" evidence="1">
    <location>
        <begin position="1"/>
        <end position="19"/>
    </location>
</feature>
<reference evidence="2" key="1">
    <citation type="submission" date="2021-03" db="EMBL/GenBank/DDBJ databases">
        <title>Chromosome level genome of the anhydrobiotic midge Polypedilum vanderplanki.</title>
        <authorList>
            <person name="Yoshida Y."/>
            <person name="Kikawada T."/>
            <person name="Gusev O."/>
        </authorList>
    </citation>
    <scope>NUCLEOTIDE SEQUENCE</scope>
    <source>
        <strain evidence="2">NIAS01</strain>
        <tissue evidence="2">Whole body or cell culture</tissue>
    </source>
</reference>
<evidence type="ECO:0000313" key="3">
    <source>
        <dbReference type="Proteomes" id="UP001107558"/>
    </source>
</evidence>
<gene>
    <name evidence="2" type="ORF">PVAND_015077</name>
</gene>
<dbReference type="EMBL" id="JADBJN010000004">
    <property type="protein sequence ID" value="KAG5667078.1"/>
    <property type="molecule type" value="Genomic_DNA"/>
</dbReference>
<organism evidence="2 3">
    <name type="scientific">Polypedilum vanderplanki</name>
    <name type="common">Sleeping chironomid midge</name>
    <dbReference type="NCBI Taxonomy" id="319348"/>
    <lineage>
        <taxon>Eukaryota</taxon>
        <taxon>Metazoa</taxon>
        <taxon>Ecdysozoa</taxon>
        <taxon>Arthropoda</taxon>
        <taxon>Hexapoda</taxon>
        <taxon>Insecta</taxon>
        <taxon>Pterygota</taxon>
        <taxon>Neoptera</taxon>
        <taxon>Endopterygota</taxon>
        <taxon>Diptera</taxon>
        <taxon>Nematocera</taxon>
        <taxon>Chironomoidea</taxon>
        <taxon>Chironomidae</taxon>
        <taxon>Chironominae</taxon>
        <taxon>Polypedilum</taxon>
        <taxon>Polypedilum</taxon>
    </lineage>
</organism>
<comment type="caution">
    <text evidence="2">The sequence shown here is derived from an EMBL/GenBank/DDBJ whole genome shotgun (WGS) entry which is preliminary data.</text>
</comment>